<evidence type="ECO:0000256" key="3">
    <source>
        <dbReference type="ARBA" id="ARBA00022737"/>
    </source>
</evidence>
<dbReference type="Gene3D" id="2.170.140.10">
    <property type="entry name" value="Chitin binding domain"/>
    <property type="match status" value="1"/>
</dbReference>
<feature type="signal peptide" evidence="6">
    <location>
        <begin position="1"/>
        <end position="23"/>
    </location>
</feature>
<organism evidence="8 9">
    <name type="scientific">Nocardia goodfellowii</name>
    <dbReference type="NCBI Taxonomy" id="882446"/>
    <lineage>
        <taxon>Bacteria</taxon>
        <taxon>Bacillati</taxon>
        <taxon>Actinomycetota</taxon>
        <taxon>Actinomycetes</taxon>
        <taxon>Mycobacteriales</taxon>
        <taxon>Nocardiaceae</taxon>
        <taxon>Nocardia</taxon>
    </lineage>
</organism>
<protein>
    <recommendedName>
        <fullName evidence="7">Chitin-binding type-2 domain-containing protein</fullName>
    </recommendedName>
</protein>
<name>A0ABS4Q8B2_9NOCA</name>
<evidence type="ECO:0000256" key="2">
    <source>
        <dbReference type="ARBA" id="ARBA00022729"/>
    </source>
</evidence>
<keyword evidence="2 6" id="KW-0732">Signal</keyword>
<dbReference type="Proteomes" id="UP001519325">
    <property type="component" value="Unassembled WGS sequence"/>
</dbReference>
<keyword evidence="3" id="KW-0677">Repeat</keyword>
<keyword evidence="5" id="KW-0325">Glycoprotein</keyword>
<dbReference type="PANTHER" id="PTHR23301">
    <property type="entry name" value="CHITIN BINDING PERITROPHIN-A"/>
    <property type="match status" value="1"/>
</dbReference>
<gene>
    <name evidence="8" type="ORF">BJ987_000823</name>
</gene>
<evidence type="ECO:0000256" key="1">
    <source>
        <dbReference type="ARBA" id="ARBA00022669"/>
    </source>
</evidence>
<sequence>MIRAVVTIAAIASCLIGPGIASAAPHKYQCPKRFGVFTDPDNKGTFYVCHNWRPSEKHCPKGLHFNSVVGTCDRPKNVPD</sequence>
<dbReference type="InterPro" id="IPR051940">
    <property type="entry name" value="Chitin_bind-dev_reg"/>
</dbReference>
<dbReference type="PANTHER" id="PTHR23301:SF110">
    <property type="entry name" value="LD43683P-RELATED"/>
    <property type="match status" value="1"/>
</dbReference>
<keyword evidence="9" id="KW-1185">Reference proteome</keyword>
<evidence type="ECO:0000313" key="8">
    <source>
        <dbReference type="EMBL" id="MBP2187922.1"/>
    </source>
</evidence>
<dbReference type="SUPFAM" id="SSF57625">
    <property type="entry name" value="Invertebrate chitin-binding proteins"/>
    <property type="match status" value="1"/>
</dbReference>
<accession>A0ABS4Q8B2</accession>
<reference evidence="8 9" key="1">
    <citation type="submission" date="2021-03" db="EMBL/GenBank/DDBJ databases">
        <title>Sequencing the genomes of 1000 actinobacteria strains.</title>
        <authorList>
            <person name="Klenk H.-P."/>
        </authorList>
    </citation>
    <scope>NUCLEOTIDE SEQUENCE [LARGE SCALE GENOMIC DNA]</scope>
    <source>
        <strain evidence="8 9">DSM 45516</strain>
    </source>
</reference>
<keyword evidence="1" id="KW-0147">Chitin-binding</keyword>
<evidence type="ECO:0000259" key="7">
    <source>
        <dbReference type="PROSITE" id="PS50940"/>
    </source>
</evidence>
<dbReference type="PROSITE" id="PS50940">
    <property type="entry name" value="CHIT_BIND_II"/>
    <property type="match status" value="1"/>
</dbReference>
<evidence type="ECO:0000256" key="4">
    <source>
        <dbReference type="ARBA" id="ARBA00023157"/>
    </source>
</evidence>
<evidence type="ECO:0000256" key="6">
    <source>
        <dbReference type="SAM" id="SignalP"/>
    </source>
</evidence>
<dbReference type="EMBL" id="JAGGMR010000001">
    <property type="protein sequence ID" value="MBP2187922.1"/>
    <property type="molecule type" value="Genomic_DNA"/>
</dbReference>
<comment type="caution">
    <text evidence="8">The sequence shown here is derived from an EMBL/GenBank/DDBJ whole genome shotgun (WGS) entry which is preliminary data.</text>
</comment>
<evidence type="ECO:0000256" key="5">
    <source>
        <dbReference type="ARBA" id="ARBA00023180"/>
    </source>
</evidence>
<evidence type="ECO:0000313" key="9">
    <source>
        <dbReference type="Proteomes" id="UP001519325"/>
    </source>
</evidence>
<dbReference type="Pfam" id="PF01607">
    <property type="entry name" value="CBM_14"/>
    <property type="match status" value="1"/>
</dbReference>
<dbReference type="InterPro" id="IPR002557">
    <property type="entry name" value="Chitin-bd_dom"/>
</dbReference>
<dbReference type="InterPro" id="IPR036508">
    <property type="entry name" value="Chitin-bd_dom_sf"/>
</dbReference>
<feature type="chain" id="PRO_5046150800" description="Chitin-binding type-2 domain-containing protein" evidence="6">
    <location>
        <begin position="24"/>
        <end position="80"/>
    </location>
</feature>
<keyword evidence="4" id="KW-1015">Disulfide bond</keyword>
<proteinExistence type="predicted"/>
<dbReference type="SMART" id="SM00494">
    <property type="entry name" value="ChtBD2"/>
    <property type="match status" value="1"/>
</dbReference>
<feature type="domain" description="Chitin-binding type-2" evidence="7">
    <location>
        <begin position="27"/>
        <end position="80"/>
    </location>
</feature>